<dbReference type="Gene3D" id="3.40.50.300">
    <property type="entry name" value="P-loop containing nucleotide triphosphate hydrolases"/>
    <property type="match status" value="1"/>
</dbReference>
<keyword evidence="5 8" id="KW-0067">ATP-binding</keyword>
<dbReference type="NCBIfam" id="TIGR04521">
    <property type="entry name" value="ECF_ATPase_2"/>
    <property type="match status" value="1"/>
</dbReference>
<dbReference type="GO" id="GO:0016887">
    <property type="term" value="F:ATP hydrolysis activity"/>
    <property type="evidence" value="ECO:0007669"/>
    <property type="project" value="InterPro"/>
</dbReference>
<dbReference type="EC" id="7.-.-.-" evidence="8"/>
<keyword evidence="7 8" id="KW-0472">Membrane</keyword>
<dbReference type="SMART" id="SM00382">
    <property type="entry name" value="AAA"/>
    <property type="match status" value="1"/>
</dbReference>
<dbReference type="Proteomes" id="UP000019426">
    <property type="component" value="Chromosome M2/40_rep1"/>
</dbReference>
<dbReference type="InterPro" id="IPR050095">
    <property type="entry name" value="ECF_ABC_transporter_ATP-bd"/>
</dbReference>
<dbReference type="InterPro" id="IPR015856">
    <property type="entry name" value="ABC_transpr_CbiO/EcfA_su"/>
</dbReference>
<sequence length="288" mass="32177">MSIKIENLNHVYMPNSPFEKIALKDINLEINSGEFVALIGHTGSGKSTLIQHINGLLKPTSGSIYIDNKDLGSKDVSLSDIRKKVGLVFQYPEYQLFEETVEKDIAYGPKNIGINKDEEINKLVKKAMEIVGLDYEGYRNKSPFELSGGEKRRVAIAGIVAMNPNILILDEPTAGLDPIGRDEILNRIKELHDKDKITIIIVSHSMEDVARFAERIIVMNEGAIELDGSCSEVFRHVDLLEKLGLAVPEVKYLQIKLKEAGFDISDDIYTIEEAKKEILRVLGEKNNA</sequence>
<evidence type="ECO:0000259" key="9">
    <source>
        <dbReference type="PROSITE" id="PS50893"/>
    </source>
</evidence>
<dbReference type="EMBL" id="HG917868">
    <property type="protein sequence ID" value="CDM69557.1"/>
    <property type="molecule type" value="Genomic_DNA"/>
</dbReference>
<gene>
    <name evidence="10" type="primary">ecfA2</name>
    <name evidence="10" type="ORF">CM240_2420</name>
</gene>
<evidence type="ECO:0000256" key="5">
    <source>
        <dbReference type="ARBA" id="ARBA00022840"/>
    </source>
</evidence>
<keyword evidence="4 8" id="KW-0547">Nucleotide-binding</keyword>
<dbReference type="InterPro" id="IPR003439">
    <property type="entry name" value="ABC_transporter-like_ATP-bd"/>
</dbReference>
<dbReference type="KEGG" id="clt:CM240_2420"/>
<proteinExistence type="inferred from homology"/>
<evidence type="ECO:0000256" key="4">
    <source>
        <dbReference type="ARBA" id="ARBA00022741"/>
    </source>
</evidence>
<evidence type="ECO:0000256" key="1">
    <source>
        <dbReference type="ARBA" id="ARBA00004202"/>
    </source>
</evidence>
<dbReference type="NCBIfam" id="NF010158">
    <property type="entry name" value="PRK13637.1"/>
    <property type="match status" value="1"/>
</dbReference>
<dbReference type="InterPro" id="IPR017871">
    <property type="entry name" value="ABC_transporter-like_CS"/>
</dbReference>
<dbReference type="InterPro" id="IPR027417">
    <property type="entry name" value="P-loop_NTPase"/>
</dbReference>
<keyword evidence="10" id="KW-0378">Hydrolase</keyword>
<dbReference type="GO" id="GO:0005524">
    <property type="term" value="F:ATP binding"/>
    <property type="evidence" value="ECO:0007669"/>
    <property type="project" value="UniProtKB-UniRule"/>
</dbReference>
<protein>
    <recommendedName>
        <fullName evidence="8">Energy-coupling factor transporter ATP-binding protein EcfA2</fullName>
        <ecNumber evidence="8">7.-.-.-</ecNumber>
    </recommendedName>
</protein>
<dbReference type="RefSeq" id="WP_044039356.1">
    <property type="nucleotide sequence ID" value="NZ_HG917868.1"/>
</dbReference>
<accession>W6S5C7</accession>
<evidence type="ECO:0000256" key="7">
    <source>
        <dbReference type="ARBA" id="ARBA00023136"/>
    </source>
</evidence>
<evidence type="ECO:0000313" key="10">
    <source>
        <dbReference type="EMBL" id="CDM69557.1"/>
    </source>
</evidence>
<dbReference type="GO" id="GO:0043190">
    <property type="term" value="C:ATP-binding cassette (ABC) transporter complex"/>
    <property type="evidence" value="ECO:0007669"/>
    <property type="project" value="TreeGrafter"/>
</dbReference>
<dbReference type="OrthoDB" id="9784332at2"/>
<dbReference type="InterPro" id="IPR003593">
    <property type="entry name" value="AAA+_ATPase"/>
</dbReference>
<keyword evidence="2 8" id="KW-0813">Transport</keyword>
<reference evidence="10 11" key="1">
    <citation type="submission" date="2013-11" db="EMBL/GenBank/DDBJ databases">
        <title>Complete genome sequence of Clostridum sp. M2/40.</title>
        <authorList>
            <person name="Wibberg D."/>
            <person name="Puehler A."/>
            <person name="Schlueter A."/>
        </authorList>
    </citation>
    <scope>NUCLEOTIDE SEQUENCE [LARGE SCALE GENOMIC DNA]</scope>
    <source>
        <strain evidence="11">M2/40</strain>
    </source>
</reference>
<dbReference type="HOGENOM" id="CLU_000604_1_22_9"/>
<dbReference type="SUPFAM" id="SSF52540">
    <property type="entry name" value="P-loop containing nucleoside triphosphate hydrolases"/>
    <property type="match status" value="1"/>
</dbReference>
<evidence type="ECO:0000256" key="3">
    <source>
        <dbReference type="ARBA" id="ARBA00022475"/>
    </source>
</evidence>
<dbReference type="PANTHER" id="PTHR43553:SF27">
    <property type="entry name" value="ENERGY-COUPLING FACTOR TRANSPORTER ATP-BINDING PROTEIN ECFA2"/>
    <property type="match status" value="1"/>
</dbReference>
<evidence type="ECO:0000313" key="11">
    <source>
        <dbReference type="Proteomes" id="UP000019426"/>
    </source>
</evidence>
<name>W6S5C7_9CLOT</name>
<organism evidence="10 11">
    <name type="scientific">Clostridium bornimense</name>
    <dbReference type="NCBI Taxonomy" id="1216932"/>
    <lineage>
        <taxon>Bacteria</taxon>
        <taxon>Bacillati</taxon>
        <taxon>Bacillota</taxon>
        <taxon>Clostridia</taxon>
        <taxon>Eubacteriales</taxon>
        <taxon>Clostridiaceae</taxon>
        <taxon>Clostridium</taxon>
    </lineage>
</organism>
<dbReference type="STRING" id="1216932.CM240_2420"/>
<dbReference type="PATRIC" id="fig|1216932.3.peg.2398"/>
<keyword evidence="6" id="KW-1278">Translocase</keyword>
<comment type="similarity">
    <text evidence="8">Belongs to the ABC transporter superfamily. Energy-coupling factor EcfA family.</text>
</comment>
<dbReference type="FunFam" id="3.40.50.300:FF:000224">
    <property type="entry name" value="Energy-coupling factor transporter ATP-binding protein EcfA"/>
    <property type="match status" value="1"/>
</dbReference>
<dbReference type="eggNOG" id="COG1122">
    <property type="taxonomic scope" value="Bacteria"/>
</dbReference>
<comment type="subunit">
    <text evidence="8">Forms a stable energy-coupling factor (ECF) transporter complex composed of 2 membrane-embedded substrate-binding proteins (S component), 2 ATP-binding proteins (A component) and 2 transmembrane proteins (T component).</text>
</comment>
<dbReference type="AlphaFoldDB" id="W6S5C7"/>
<keyword evidence="11" id="KW-1185">Reference proteome</keyword>
<keyword evidence="3 8" id="KW-1003">Cell membrane</keyword>
<evidence type="ECO:0000256" key="6">
    <source>
        <dbReference type="ARBA" id="ARBA00022967"/>
    </source>
</evidence>
<comment type="subcellular location">
    <subcellularLocation>
        <location evidence="1 8">Cell membrane</location>
        <topology evidence="1 8">Peripheral membrane protein</topology>
    </subcellularLocation>
</comment>
<evidence type="ECO:0000256" key="8">
    <source>
        <dbReference type="RuleBase" id="RU365104"/>
    </source>
</evidence>
<dbReference type="CDD" id="cd03225">
    <property type="entry name" value="ABC_cobalt_CbiO_domain1"/>
    <property type="match status" value="1"/>
</dbReference>
<dbReference type="GO" id="GO:0042626">
    <property type="term" value="F:ATPase-coupled transmembrane transporter activity"/>
    <property type="evidence" value="ECO:0007669"/>
    <property type="project" value="TreeGrafter"/>
</dbReference>
<feature type="domain" description="ABC transporter" evidence="9">
    <location>
        <begin position="3"/>
        <end position="246"/>
    </location>
</feature>
<dbReference type="InterPro" id="IPR030946">
    <property type="entry name" value="EcfA2"/>
</dbReference>
<evidence type="ECO:0000256" key="2">
    <source>
        <dbReference type="ARBA" id="ARBA00022448"/>
    </source>
</evidence>
<dbReference type="PANTHER" id="PTHR43553">
    <property type="entry name" value="HEAVY METAL TRANSPORTER"/>
    <property type="match status" value="1"/>
</dbReference>
<dbReference type="PROSITE" id="PS00211">
    <property type="entry name" value="ABC_TRANSPORTER_1"/>
    <property type="match status" value="1"/>
</dbReference>
<dbReference type="PROSITE" id="PS50893">
    <property type="entry name" value="ABC_TRANSPORTER_2"/>
    <property type="match status" value="1"/>
</dbReference>
<dbReference type="Pfam" id="PF00005">
    <property type="entry name" value="ABC_tran"/>
    <property type="match status" value="1"/>
</dbReference>
<comment type="function">
    <text evidence="8">ATP-binding (A) component of a common energy-coupling factor (ECF) ABC-transporter complex.</text>
</comment>